<dbReference type="SUPFAM" id="SSF54427">
    <property type="entry name" value="NTF2-like"/>
    <property type="match status" value="1"/>
</dbReference>
<dbReference type="EMBL" id="LRXL01000017">
    <property type="protein sequence ID" value="OAB81116.1"/>
    <property type="molecule type" value="Genomic_DNA"/>
</dbReference>
<dbReference type="AlphaFoldDB" id="A0A167JVG8"/>
<dbReference type="Gene3D" id="3.40.710.10">
    <property type="entry name" value="DD-peptidase/beta-lactamase superfamily"/>
    <property type="match status" value="1"/>
</dbReference>
<evidence type="ECO:0000313" key="4">
    <source>
        <dbReference type="EMBL" id="OAB81116.1"/>
    </source>
</evidence>
<feature type="domain" description="Beta-lactamase-related" evidence="2">
    <location>
        <begin position="183"/>
        <end position="473"/>
    </location>
</feature>
<evidence type="ECO:0000313" key="5">
    <source>
        <dbReference type="Proteomes" id="UP000077013"/>
    </source>
</evidence>
<evidence type="ECO:0000259" key="3">
    <source>
        <dbReference type="Pfam" id="PF14534"/>
    </source>
</evidence>
<feature type="chain" id="PRO_5007889023" description="Serine hydrolase" evidence="1">
    <location>
        <begin position="20"/>
        <end position="496"/>
    </location>
</feature>
<gene>
    <name evidence="4" type="ORF">ULVI_01810</name>
</gene>
<dbReference type="InterPro" id="IPR027843">
    <property type="entry name" value="DUF4440"/>
</dbReference>
<dbReference type="Pfam" id="PF14534">
    <property type="entry name" value="DUF4440"/>
    <property type="match status" value="1"/>
</dbReference>
<dbReference type="PANTHER" id="PTHR43283">
    <property type="entry name" value="BETA-LACTAMASE-RELATED"/>
    <property type="match status" value="1"/>
</dbReference>
<reference evidence="4 5" key="1">
    <citation type="submission" date="2016-02" db="EMBL/GenBank/DDBJ databases">
        <title>Ulvibacter sp. LPB0005, isolated from Thais luteostoma.</title>
        <authorList>
            <person name="Shin S.-K."/>
            <person name="Yi H."/>
        </authorList>
    </citation>
    <scope>NUCLEOTIDE SEQUENCE [LARGE SCALE GENOMIC DNA]</scope>
    <source>
        <strain evidence="4 5">LPB0005</strain>
    </source>
</reference>
<keyword evidence="5" id="KW-1185">Reference proteome</keyword>
<dbReference type="OrthoDB" id="1357763at2"/>
<dbReference type="PANTHER" id="PTHR43283:SF18">
    <property type="match status" value="1"/>
</dbReference>
<dbReference type="SUPFAM" id="SSF56601">
    <property type="entry name" value="beta-lactamase/transpeptidase-like"/>
    <property type="match status" value="1"/>
</dbReference>
<evidence type="ECO:0000259" key="2">
    <source>
        <dbReference type="Pfam" id="PF00144"/>
    </source>
</evidence>
<dbReference type="STRING" id="1763537.ULVI_01810"/>
<feature type="signal peptide" evidence="1">
    <location>
        <begin position="1"/>
        <end position="19"/>
    </location>
</feature>
<dbReference type="Gene3D" id="3.10.450.50">
    <property type="match status" value="1"/>
</dbReference>
<sequence length="496" mass="56909">MKKHFILILLLFITILANAQVEKSSKLNKTIKEKDSLLFNIGFNNCDIIQFKELVSDNFEFYHDQAGITKSKAEFIQKIENGLCKLDYKPKRIIDKKSLDIFPLNNNGVLYGAIQTGTHSFYAIEKNKEEYLTSEAKFTHLWILENGSWKLSKGLSYDHKDIDRPIDSKLLFSDKEETERWLEQKSIPALGIGYIEDGKIKQISVFGELEKGKTAPKNTIWNVASLAKPITAFVALKLIDSGKLSLDEDLYKYYIDPDIINDPRAKKLTARIILSHQTGFSNWRGNNENGKLSFEFEPGTKYQYSGEGFEYLRKVLEKKFNKSIQQLADELIFKPLKMFNTNFVWKEQYESRFAKWHTEKGGELYPILKNNTANGADDLLTTIEDYTTFVNYLVNGAGLSKNLFKEIVSEQVRINDFKHFGLGWWIDENINSNKDFAMVHGGDDIGVHTIAFIIPKTKQGLIIFTNSDNGTGAFQEVLLKYLEENGQGIMEVEMKR</sequence>
<dbReference type="InterPro" id="IPR012338">
    <property type="entry name" value="Beta-lactam/transpept-like"/>
</dbReference>
<evidence type="ECO:0000256" key="1">
    <source>
        <dbReference type="SAM" id="SignalP"/>
    </source>
</evidence>
<dbReference type="Pfam" id="PF00144">
    <property type="entry name" value="Beta-lactamase"/>
    <property type="match status" value="1"/>
</dbReference>
<protein>
    <recommendedName>
        <fullName evidence="6">Serine hydrolase</fullName>
    </recommendedName>
</protein>
<proteinExistence type="predicted"/>
<comment type="caution">
    <text evidence="4">The sequence shown here is derived from an EMBL/GenBank/DDBJ whole genome shotgun (WGS) entry which is preliminary data.</text>
</comment>
<dbReference type="InterPro" id="IPR050789">
    <property type="entry name" value="Diverse_Enzym_Activities"/>
</dbReference>
<organism evidence="4 5">
    <name type="scientific">Cochleicola gelatinilyticus</name>
    <dbReference type="NCBI Taxonomy" id="1763537"/>
    <lineage>
        <taxon>Bacteria</taxon>
        <taxon>Pseudomonadati</taxon>
        <taxon>Bacteroidota</taxon>
        <taxon>Flavobacteriia</taxon>
        <taxon>Flavobacteriales</taxon>
        <taxon>Flavobacteriaceae</taxon>
        <taxon>Cochleicola</taxon>
    </lineage>
</organism>
<accession>A0A167JVG8</accession>
<dbReference type="InterPro" id="IPR001466">
    <property type="entry name" value="Beta-lactam-related"/>
</dbReference>
<dbReference type="InterPro" id="IPR032710">
    <property type="entry name" value="NTF2-like_dom_sf"/>
</dbReference>
<dbReference type="RefSeq" id="WP_068589025.1">
    <property type="nucleotide sequence ID" value="NZ_LRXL01000017.1"/>
</dbReference>
<evidence type="ECO:0008006" key="6">
    <source>
        <dbReference type="Google" id="ProtNLM"/>
    </source>
</evidence>
<keyword evidence="1" id="KW-0732">Signal</keyword>
<feature type="domain" description="DUF4440" evidence="3">
    <location>
        <begin position="41"/>
        <end position="151"/>
    </location>
</feature>
<dbReference type="Proteomes" id="UP000077013">
    <property type="component" value="Unassembled WGS sequence"/>
</dbReference>
<name>A0A167JVG8_9FLAO</name>